<comment type="caution">
    <text evidence="1">The sequence shown here is derived from an EMBL/GenBank/DDBJ whole genome shotgun (WGS) entry which is preliminary data.</text>
</comment>
<name>A0A8H6RD70_9PEZI</name>
<accession>A0A8H6RD70</accession>
<keyword evidence="2" id="KW-1185">Reference proteome</keyword>
<proteinExistence type="predicted"/>
<dbReference type="AlphaFoldDB" id="A0A8H6RD70"/>
<dbReference type="OrthoDB" id="5337308at2759"/>
<gene>
    <name evidence="1" type="ORF">HII31_09751</name>
</gene>
<dbReference type="EMBL" id="JABCIY010000204">
    <property type="protein sequence ID" value="KAF7188828.1"/>
    <property type="molecule type" value="Genomic_DNA"/>
</dbReference>
<evidence type="ECO:0000313" key="2">
    <source>
        <dbReference type="Proteomes" id="UP000660729"/>
    </source>
</evidence>
<protein>
    <submittedName>
        <fullName evidence="1">Uncharacterized protein</fullName>
    </submittedName>
</protein>
<sequence>MNNWFSRCRSIAVAGIASAILLLIISLSYEHLGNTERLHARSLWQHVPAQSEKSLLAPSIIEDELINGSRSAALAARNALIRRAPKPIKAASQEAYEKAEQKGKTLMCWMENPSLAGDLATSKWTKWEQIAEWGWVGPGGSSNPIGGNYGGERDSLIADLLGGRSSRDQDLSIAKTVRLYHKKEHAAQTIGDVTYNYPPTDATYENNFYPQQGVIVGDFNYGPKYQIAIEATSKGKEWNKATDRGPDLGQLSDVWALTWLKLTGDDSALRKGLRYVVQHNVVNPDSNAILAKVLIDQKSIATGLAPGGAGVVVKREDEGFAALLGMNNVWGVPFMLIQRSGDLGRKRIKQITTWNEHTEATYYQPNLIIELEDIPDEE</sequence>
<reference evidence="1" key="1">
    <citation type="submission" date="2020-04" db="EMBL/GenBank/DDBJ databases">
        <title>Draft genome resource of the tomato pathogen Pseudocercospora fuligena.</title>
        <authorList>
            <person name="Zaccaron A."/>
        </authorList>
    </citation>
    <scope>NUCLEOTIDE SEQUENCE</scope>
    <source>
        <strain evidence="1">PF001</strain>
    </source>
</reference>
<organism evidence="1 2">
    <name type="scientific">Pseudocercospora fuligena</name>
    <dbReference type="NCBI Taxonomy" id="685502"/>
    <lineage>
        <taxon>Eukaryota</taxon>
        <taxon>Fungi</taxon>
        <taxon>Dikarya</taxon>
        <taxon>Ascomycota</taxon>
        <taxon>Pezizomycotina</taxon>
        <taxon>Dothideomycetes</taxon>
        <taxon>Dothideomycetidae</taxon>
        <taxon>Mycosphaerellales</taxon>
        <taxon>Mycosphaerellaceae</taxon>
        <taxon>Pseudocercospora</taxon>
    </lineage>
</organism>
<dbReference type="Proteomes" id="UP000660729">
    <property type="component" value="Unassembled WGS sequence"/>
</dbReference>
<evidence type="ECO:0000313" key="1">
    <source>
        <dbReference type="EMBL" id="KAF7188828.1"/>
    </source>
</evidence>